<dbReference type="Gene3D" id="1.10.238.20">
    <property type="entry name" value="Pheromone/general odorant binding protein domain"/>
    <property type="match status" value="1"/>
</dbReference>
<dbReference type="AlphaFoldDB" id="B6E9U8"/>
<dbReference type="GO" id="GO:0005576">
    <property type="term" value="C:extracellular region"/>
    <property type="evidence" value="ECO:0007669"/>
    <property type="project" value="UniProtKB-SubCell"/>
</dbReference>
<comment type="similarity">
    <text evidence="2">Belongs to the PBP/GOBP family.</text>
</comment>
<evidence type="ECO:0000313" key="4">
    <source>
        <dbReference type="EMBL" id="ACI30686.2"/>
    </source>
</evidence>
<proteinExistence type="evidence at transcript level"/>
<name>B6E9U8_PERAM</name>
<gene>
    <name evidence="4" type="primary">OBP</name>
</gene>
<dbReference type="GO" id="GO:0007608">
    <property type="term" value="P:sensory perception of smell"/>
    <property type="evidence" value="ECO:0007669"/>
    <property type="project" value="UniProtKB-ARBA"/>
</dbReference>
<evidence type="ECO:0000256" key="1">
    <source>
        <dbReference type="ARBA" id="ARBA00004613"/>
    </source>
</evidence>
<dbReference type="CDD" id="cd23992">
    <property type="entry name" value="PBP_GOBP"/>
    <property type="match status" value="1"/>
</dbReference>
<dbReference type="SMR" id="B6E9U8"/>
<evidence type="ECO:0000256" key="2">
    <source>
        <dbReference type="ARBA" id="ARBA00008098"/>
    </source>
</evidence>
<evidence type="ECO:0000256" key="3">
    <source>
        <dbReference type="ARBA" id="ARBA00022525"/>
    </source>
</evidence>
<reference evidence="4" key="2">
    <citation type="submission" date="2012-02" db="EMBL/GenBank/DDBJ databases">
        <authorList>
            <person name="Xu Y.-L."/>
            <person name="He P."/>
            <person name="Zhang L."/>
            <person name="Dong S.-L."/>
            <person name="Li F."/>
        </authorList>
    </citation>
    <scope>NUCLEOTIDE SEQUENCE</scope>
    <source>
        <tissue evidence="4">Antenna</tissue>
    </source>
</reference>
<dbReference type="GO" id="GO:0005549">
    <property type="term" value="F:odorant binding"/>
    <property type="evidence" value="ECO:0007669"/>
    <property type="project" value="InterPro"/>
</dbReference>
<dbReference type="FunFam" id="1.10.238.20:FF:000001">
    <property type="entry name" value="General odorant-binding protein lush"/>
    <property type="match status" value="1"/>
</dbReference>
<protein>
    <submittedName>
        <fullName evidence="4">Odorant-binding protein</fullName>
    </submittedName>
</protein>
<keyword evidence="3" id="KW-0964">Secreted</keyword>
<dbReference type="EMBL" id="FJ215312">
    <property type="protein sequence ID" value="ACI30686.2"/>
    <property type="molecule type" value="mRNA"/>
</dbReference>
<comment type="subcellular location">
    <subcellularLocation>
        <location evidence="1">Secreted</location>
    </subcellularLocation>
</comment>
<dbReference type="SUPFAM" id="SSF47565">
    <property type="entry name" value="Insect pheromone/odorant-binding proteins"/>
    <property type="match status" value="1"/>
</dbReference>
<accession>B6E9U8</accession>
<dbReference type="InterPro" id="IPR036728">
    <property type="entry name" value="PBP_GOBP_sf"/>
</dbReference>
<reference evidence="4" key="1">
    <citation type="journal article" date="2009" name="BMC Genomics">
        <title>Large-scale identification of odorant-binding proteins and chemosensory proteins from expressed sequence tags in insects.</title>
        <authorList>
            <person name="Xu Y.L."/>
            <person name="He P."/>
            <person name="Zhang L."/>
            <person name="Fang S.Q."/>
            <person name="Dong S.L."/>
            <person name="Zhang Y.J."/>
            <person name="Li F."/>
        </authorList>
    </citation>
    <scope>NUCLEOTIDE SEQUENCE</scope>
    <source>
        <tissue evidence="4">Antenna</tissue>
    </source>
</reference>
<sequence length="122" mass="14130">MEAAKQVDSKCRAEVGAEPRYFGKFLRGEIEADNLPIYKCYVKCVMNELNSLSHDGVYDIDEERQNIPPEILEEGHRIINKCKDTTGSDACDIAFNMHRCYHDADPELYRKVLHHWEERANA</sequence>
<organism evidence="4">
    <name type="scientific">Periplaneta americana</name>
    <name type="common">American cockroach</name>
    <name type="synonym">Blatta americana</name>
    <dbReference type="NCBI Taxonomy" id="6978"/>
    <lineage>
        <taxon>Eukaryota</taxon>
        <taxon>Metazoa</taxon>
        <taxon>Ecdysozoa</taxon>
        <taxon>Arthropoda</taxon>
        <taxon>Hexapoda</taxon>
        <taxon>Insecta</taxon>
        <taxon>Pterygota</taxon>
        <taxon>Neoptera</taxon>
        <taxon>Polyneoptera</taxon>
        <taxon>Dictyoptera</taxon>
        <taxon>Blattodea</taxon>
        <taxon>Blattoidea</taxon>
        <taxon>Blattidae</taxon>
        <taxon>Blattinae</taxon>
        <taxon>Periplaneta</taxon>
    </lineage>
</organism>
<dbReference type="InterPro" id="IPR006170">
    <property type="entry name" value="PBP/GOBP"/>
</dbReference>
<dbReference type="Pfam" id="PF01395">
    <property type="entry name" value="PBP_GOBP"/>
    <property type="match status" value="1"/>
</dbReference>
<dbReference type="SMART" id="SM00708">
    <property type="entry name" value="PhBP"/>
    <property type="match status" value="1"/>
</dbReference>